<evidence type="ECO:0000256" key="1">
    <source>
        <dbReference type="SAM" id="MobiDB-lite"/>
    </source>
</evidence>
<feature type="region of interest" description="Disordered" evidence="1">
    <location>
        <begin position="1"/>
        <end position="25"/>
    </location>
</feature>
<proteinExistence type="predicted"/>
<name>A0AAD6DVJ7_9EURO</name>
<dbReference type="EMBL" id="JAQJAC010000002">
    <property type="protein sequence ID" value="KAJ5595828.1"/>
    <property type="molecule type" value="Genomic_DNA"/>
</dbReference>
<evidence type="ECO:0000313" key="2">
    <source>
        <dbReference type="EMBL" id="KAJ5595828.1"/>
    </source>
</evidence>
<sequence>MAPINIELPSLTASPSPNVSSPPNPGTDNLWPHNYFGNHIWSSWLRYLHFNWLLCWNQSVSPAVMRAHEQAASTNEPGKKWYTKSLHCFTSKKNQKGKSKAGSDQAPCAAPSRPLIPILYEGPVGSDTSKFYNWKTTKVEDGNIIAITGPAFGRFPQAVLPGDEGMDNAEALVKACSPADSAYFHPQNWKISHYSGPAYN</sequence>
<accession>A0AAD6DVJ7</accession>
<evidence type="ECO:0000313" key="3">
    <source>
        <dbReference type="Proteomes" id="UP001216150"/>
    </source>
</evidence>
<protein>
    <submittedName>
        <fullName evidence="2">Uncharacterized protein</fullName>
    </submittedName>
</protein>
<reference evidence="2 3" key="1">
    <citation type="journal article" date="2023" name="IMA Fungus">
        <title>Comparative genomic study of the Penicillium genus elucidates a diverse pangenome and 15 lateral gene transfer events.</title>
        <authorList>
            <person name="Petersen C."/>
            <person name="Sorensen T."/>
            <person name="Nielsen M.R."/>
            <person name="Sondergaard T.E."/>
            <person name="Sorensen J.L."/>
            <person name="Fitzpatrick D.A."/>
            <person name="Frisvad J.C."/>
            <person name="Nielsen K.L."/>
        </authorList>
    </citation>
    <scope>NUCLEOTIDE SEQUENCE [LARGE SCALE GENOMIC DNA]</scope>
    <source>
        <strain evidence="2 3">IBT 29057</strain>
    </source>
</reference>
<dbReference type="AlphaFoldDB" id="A0AAD6DVJ7"/>
<organism evidence="2 3">
    <name type="scientific">Penicillium hetheringtonii</name>
    <dbReference type="NCBI Taxonomy" id="911720"/>
    <lineage>
        <taxon>Eukaryota</taxon>
        <taxon>Fungi</taxon>
        <taxon>Dikarya</taxon>
        <taxon>Ascomycota</taxon>
        <taxon>Pezizomycotina</taxon>
        <taxon>Eurotiomycetes</taxon>
        <taxon>Eurotiomycetidae</taxon>
        <taxon>Eurotiales</taxon>
        <taxon>Aspergillaceae</taxon>
        <taxon>Penicillium</taxon>
    </lineage>
</organism>
<gene>
    <name evidence="2" type="ORF">N7450_002286</name>
</gene>
<keyword evidence="3" id="KW-1185">Reference proteome</keyword>
<comment type="caution">
    <text evidence="2">The sequence shown here is derived from an EMBL/GenBank/DDBJ whole genome shotgun (WGS) entry which is preliminary data.</text>
</comment>
<dbReference type="Proteomes" id="UP001216150">
    <property type="component" value="Unassembled WGS sequence"/>
</dbReference>